<evidence type="ECO:0000259" key="18">
    <source>
        <dbReference type="SMART" id="SM00382"/>
    </source>
</evidence>
<dbReference type="FunFam" id="3.40.50.300:FF:000353">
    <property type="entry name" value="Dynein axonemal heavy chain 1"/>
    <property type="match status" value="1"/>
</dbReference>
<dbReference type="GO" id="GO:0007018">
    <property type="term" value="P:microtubule-based movement"/>
    <property type="evidence" value="ECO:0007669"/>
    <property type="project" value="InterPro"/>
</dbReference>
<protein>
    <submittedName>
        <fullName evidence="19">Dynein heavy chain and region D6 of dynein motor-domain-containing protein</fullName>
    </submittedName>
</protein>
<feature type="region of interest" description="Disordered" evidence="17">
    <location>
        <begin position="2664"/>
        <end position="2683"/>
    </location>
</feature>
<dbReference type="InterPro" id="IPR042228">
    <property type="entry name" value="Dynein_linker_3"/>
</dbReference>
<dbReference type="GO" id="GO:0051959">
    <property type="term" value="F:dynein light intermediate chain binding"/>
    <property type="evidence" value="ECO:0007669"/>
    <property type="project" value="InterPro"/>
</dbReference>
<evidence type="ECO:0000313" key="19">
    <source>
        <dbReference type="EMBL" id="KAG5178895.1"/>
    </source>
</evidence>
<dbReference type="Pfam" id="PF17852">
    <property type="entry name" value="Dynein_AAA_lid"/>
    <property type="match status" value="1"/>
</dbReference>
<dbReference type="Pfam" id="PF12775">
    <property type="entry name" value="AAA_7"/>
    <property type="match status" value="1"/>
</dbReference>
<keyword evidence="20" id="KW-1185">Reference proteome</keyword>
<evidence type="ECO:0000256" key="7">
    <source>
        <dbReference type="ARBA" id="ARBA00022741"/>
    </source>
</evidence>
<dbReference type="Gene3D" id="3.20.180.20">
    <property type="entry name" value="Dynein heavy chain, N-terminal domain 2"/>
    <property type="match status" value="1"/>
</dbReference>
<dbReference type="Pfam" id="PF18198">
    <property type="entry name" value="AAA_lid_11"/>
    <property type="match status" value="1"/>
</dbReference>
<dbReference type="Pfam" id="PF03028">
    <property type="entry name" value="Dynein_heavy"/>
    <property type="match status" value="1"/>
</dbReference>
<evidence type="ECO:0000256" key="16">
    <source>
        <dbReference type="SAM" id="Coils"/>
    </source>
</evidence>
<sequence>MSQYTDLNKVGQVAALVRRVGEDLEECARQARLFTNREVSSSVLQQSVLSSSCVRSSSVRQQCVEAALGRSAQQQRSGNGAEQQRAQRQCVAAAVLEQYSVAAALKALFNAKAGADASPPTEYAQLTALQKAFEPYWELWTRADDWAALRRAWMDAPFPSLDAEAVERGAGAVCRGLAKAARFFEGANMEGCLKIARSVKAEVDEFMPFVPVVVALRTPGMRARHWDALSERLGMELRPDNSYTLARVIQSKLHERAEPILRVSETAAKEFAIECLLDKMRDAWATVTLQVEPYRNTGTCILHGADEMMALLDEQVTATQAMAFSAFRGPFEDRIAQWDATLQVVSEVLEEWLAVQRSWLYLQPIFDSPDINKQLPLEGKRFASVDKHWRATMSAAAGGAGGAGALAVKFCNSAKLLERLRESGRLLETVQKGLSDYLETKRAGFSRFYFLSNDELLEILSQTKDPRAVQPHLKKCFEGIHAVDFDAGGAIVAMRSAEGERVPFAARVDPAGKNVEAWMTEVCAAMCASVREQMRLAVADYLSVPRPQWMQKWPGQVVLNGSQVHWTAETEAAMAAKGNEGVRDYHRQLVSQLSDMVFLIRGDLSSQARITIGALAVIDVHARDVMEKMADAGVSAATDFDWFSQVSSERDYGYEYLGNSFRLVITPLTDKCYLTIMSALQMILGGAPAGPAGTGKTETTKDLAKALAKQCVVFNCSDGLDFMAMGKFFKGLASSGAWACFDEFNRINIEVLSVVAQQIMTLQGAVQRGDARCVFEETDILVNPEFAVFITMNPGYAGRSELPDNLEALFRPVAMMVPDYALIAEIMLFSYGYLENRKCAKKMVATFKLCSEQLSSQDHYDYGMRAVKTVITAAGNLKRASPDSSEEALLLRALQDVNVPKFLAHDLPLFEGILGDLFPGIERPPFDYGPLQLAIKLAIQDAGLQPVPNFQTKVVELYEMVCVRHGLMVVGPTGGGKSAAIRTLADALSSLKAKGVKGTRFERVDTCHLNPKSITMGQLYGEFDVNTHEWRDGVLADTVRSCAKKGTPDLQWVLFDGPVDAVWIENMNTVLDDNKKLCLTSGEIMLLSEPMTMMFEPEDLAVASPATVSRCGMIYMEPRALGLDPLVQSWLAQLPPAVTPQHQALLGGLFDAYMAPALSGLRRFCTEPLPTVDNCLARGLMNLLDCYLETFRPVEGVCRRSAEEAAQLSHHLEPLFLSALVWSLAATVDERGRQWMDQFLRAEMADNGCARLMPAEGTVYDYKYIIEADGGAGAWLRWMDTVEPYKLDPKLSFSELIVPTADSVCYTHLLDQLVRAGKHVLFTGPTGTGKTVNISTRLQGGIGGGGDAFVPLALTFSAQTSANQTQDLIDGKCEKRRKGVFGPPAGKQFVLFVDDVNMPQRETYGAQPPIELLRQWFDSGGWYDRAALTFKQIVDVIMVCACGPPGGGRNPVTARFFRHFNIVSCTRMSDASAETIFGTIFNGFAARFPSDECRNLAGPLVKATIAIFGTILADLRPTPAKSHYTYNLRDLSKVFQGLLMADARRAGSSPAALTRLWLHECDRVFADRLTCAEDKAWFAALSSSHVASSLGLDAAAVTEGAGAALFADFMIPGADPRVYDEVRDRAQLQGAVEDCLAEYNADSKQPMPLVLFDDAVEHVCRIARVLRQPLGNALLLGVGGSGRQSLTRLATFMSDYELCQIEITKSYGKAEWHEDLRRCLLRAGVDDRSVVLLLSDTQIVEEGMLEDVNNVLNSGDVPNLYGAEETERIVTACKPLCARRRVPPTRLNIFAQYLQRVRANVHVVLCMSPLGEAFRTRLRMFPSLVNCCAIDWFLAWPDQALESVARRALGGSSSGSSSGGGGGGGLALVPHEDAVVRTIKHIHQSVAAASADFLAQARRHNYVTPTSYLEVLSTYAAVLAGKRAEVGTLRDRLQLGLDKIVSTQEQVGGLQAQLTEMEPVLIRTQADVEALIVQITRDSTEAAKTRVEVQAQEADAKAKAAATKEIADDAQRDLDEALPALDAAVACLKDLKKSDIDEVKSLGKPPDGVKLTIEATCIMFNVKPDKVADPAAPGKKINDYFGPAKKTILSNAGKLLMDMQTFDKDNIPEKVIKGIDPFMADPNFEPKQIEKASKACTAMCMWVRAMHMYHNVALQVEPKRQLLREKQTELDATLAELGRAQELLRATLEKVAALEASFEDANARKERLMRDVEECRARLDRAQRLIGGLGGEKDRWAETVARLGALYDCLVGDAVVSAGMIAYSGAFTPDFRQRLVKDWQAELARAGLPHSPGCDARSTLSDPVVVRSWALAGLPSDDHSVENAIFMARARRYPLLIDPQGQANRYVKSMGRDPAFSANGIDVVKLSDRALLRALENGIRFGRWVLIEGVGEALDASLEPLLLQQRFHQGGTEMIRVGDATIPWNDAFRLFMTTKLANPHYPPEICVKVNLVNFAITFTGLEDQLLGVVVVEEAPEMEERKNALVAANARMRRELQDIESRILFLLSNSTGNILDDHELIETLASSKRTSTEIAAKVAEAEATEGEIDATRELYRPVAYRGAILYFCIRDLATVDPMYQYSLQWFTGLFVAATRRGERAAALDQRLRDLRDGFTAHVYANVCRSLFERDKRLFSFLMTVRVLQGAGGVDAAEWRFLLSGEADAAARGDGDGGDSGSADPRELPNPAPEWIDARMWKETCALSLLPAFARLAADVCGRHRDAFRDMYDHAEPQTLAPPGAWGAEGRLSALQRLCLLRCVRADKVPQAILTFIMTQLGPQFVEPPPLSLPACYADSTATTPLLFVLSKGSDPTKGFYQFAAQMHFEKRVKGLSLGQGQGAKAARLIEDAAQRGGWVYLQNCHLFVSWLPELERVCEALAPDATHRDFRLWLTSMPCAAFPVSVLQGAVKMTNEPPRGLRANLRAAYHKLDAARLGATARPAAYRRLLFALCLFHANVQERRRFGPMGWNVPYEFNETDLDISRGQLEIFLDAYEGVPYRVLRFLTAYINYGGRVTDYIDLRTIDVVMRDFYCPRVLEDDSYAFDADGVYRSITADPADPHRAYLDYIDALPLTAGPGTFGMHANADIACALSETFATFATMMAMEAGGGGGGGSGAAGEDAIAAAARSMAARLAAKGAFDLEAIGMAYPTAYAESMNTVLVQECARYNRLIAEVARGLPELVRALAGLVVMSAELEALARAIALNAVPAAWEARAYPSLKPLAAWFDDLLARLEFLRAWVDGGAPAVYWISGLYFPQAFLTGTLQNYARAHRLPIDTVSFDFLVRDAERWEDVARGPEDGAFVRGLFLEGARWCADAHGLADSRPKQLYTPLPVLHLRPVRDRADPGRGVYRCPVYKVLSRRGTLSTTGHSTNFVMWVDLPSDRPDAPNNAGLSDQEAWIKAGVALFCSLAF</sequence>
<dbReference type="GO" id="GO:0031514">
    <property type="term" value="C:motile cilium"/>
    <property type="evidence" value="ECO:0007669"/>
    <property type="project" value="UniProtKB-SubCell"/>
</dbReference>
<dbReference type="InterPro" id="IPR026983">
    <property type="entry name" value="DHC"/>
</dbReference>
<dbReference type="PANTHER" id="PTHR46961:SF5">
    <property type="entry name" value="DYNEIN AXONEMAL HEAVY CHAIN 1"/>
    <property type="match status" value="1"/>
</dbReference>
<evidence type="ECO:0000256" key="17">
    <source>
        <dbReference type="SAM" id="MobiDB-lite"/>
    </source>
</evidence>
<evidence type="ECO:0000256" key="3">
    <source>
        <dbReference type="ARBA" id="ARBA00008887"/>
    </source>
</evidence>
<dbReference type="FunFam" id="1.10.287.2620:FF:000002">
    <property type="entry name" value="Dynein heavy chain 2, axonemal"/>
    <property type="match status" value="1"/>
</dbReference>
<dbReference type="FunFam" id="1.10.8.1220:FF:000001">
    <property type="entry name" value="Dynein axonemal heavy chain 5"/>
    <property type="match status" value="1"/>
</dbReference>
<dbReference type="InterPro" id="IPR042222">
    <property type="entry name" value="Dynein_2_N"/>
</dbReference>
<dbReference type="GO" id="GO:0005524">
    <property type="term" value="F:ATP binding"/>
    <property type="evidence" value="ECO:0007669"/>
    <property type="project" value="UniProtKB-KW"/>
</dbReference>
<evidence type="ECO:0000256" key="2">
    <source>
        <dbReference type="ARBA" id="ARBA00004430"/>
    </source>
</evidence>
<evidence type="ECO:0000313" key="20">
    <source>
        <dbReference type="Proteomes" id="UP000664859"/>
    </source>
</evidence>
<dbReference type="SUPFAM" id="SSF52540">
    <property type="entry name" value="P-loop containing nucleoside triphosphate hydrolases"/>
    <property type="match status" value="4"/>
</dbReference>
<dbReference type="OrthoDB" id="447173at2759"/>
<dbReference type="InterPro" id="IPR027417">
    <property type="entry name" value="P-loop_NTPase"/>
</dbReference>
<dbReference type="FunFam" id="1.10.8.710:FF:000004">
    <property type="entry name" value="Dynein axonemal heavy chain 6"/>
    <property type="match status" value="1"/>
</dbReference>
<dbReference type="InterPro" id="IPR035706">
    <property type="entry name" value="AAA_9"/>
</dbReference>
<evidence type="ECO:0000256" key="14">
    <source>
        <dbReference type="ARBA" id="ARBA00023212"/>
    </source>
</evidence>
<feature type="coiled-coil region" evidence="16">
    <location>
        <begin position="2163"/>
        <end position="2225"/>
    </location>
</feature>
<evidence type="ECO:0000256" key="13">
    <source>
        <dbReference type="ARBA" id="ARBA00023175"/>
    </source>
</evidence>
<evidence type="ECO:0000256" key="11">
    <source>
        <dbReference type="ARBA" id="ARBA00023054"/>
    </source>
</evidence>
<keyword evidence="8" id="KW-0067">ATP-binding</keyword>
<dbReference type="Proteomes" id="UP000664859">
    <property type="component" value="Unassembled WGS sequence"/>
</dbReference>
<feature type="domain" description="AAA+ ATPase" evidence="18">
    <location>
        <begin position="684"/>
        <end position="821"/>
    </location>
</feature>
<dbReference type="Pfam" id="PF18199">
    <property type="entry name" value="Dynein_C"/>
    <property type="match status" value="1"/>
</dbReference>
<dbReference type="FunFam" id="3.10.490.20:FF:000008">
    <property type="entry name" value="dynein heavy chain 2, axonemal"/>
    <property type="match status" value="1"/>
</dbReference>
<dbReference type="GO" id="GO:0045505">
    <property type="term" value="F:dynein intermediate chain binding"/>
    <property type="evidence" value="ECO:0007669"/>
    <property type="project" value="InterPro"/>
</dbReference>
<dbReference type="Gene3D" id="1.10.8.720">
    <property type="entry name" value="Region D6 of dynein motor"/>
    <property type="match status" value="1"/>
</dbReference>
<evidence type="ECO:0000256" key="1">
    <source>
        <dbReference type="ARBA" id="ARBA00004230"/>
    </source>
</evidence>
<dbReference type="FunFam" id="3.40.50.300:FF:000362">
    <property type="entry name" value="Dynein, axonemal, heavy chain 6"/>
    <property type="match status" value="1"/>
</dbReference>
<dbReference type="InterPro" id="IPR035699">
    <property type="entry name" value="AAA_6"/>
</dbReference>
<dbReference type="FunFam" id="3.40.50.300:FF:002141">
    <property type="entry name" value="Dynein heavy chain"/>
    <property type="match status" value="1"/>
</dbReference>
<dbReference type="Pfam" id="PF12781">
    <property type="entry name" value="AAA_9"/>
    <property type="match status" value="1"/>
</dbReference>
<keyword evidence="6" id="KW-0677">Repeat</keyword>
<dbReference type="FunFam" id="1.20.920.20:FF:000006">
    <property type="entry name" value="Dynein, axonemal, heavy chain 6"/>
    <property type="match status" value="1"/>
</dbReference>
<dbReference type="Pfam" id="PF12777">
    <property type="entry name" value="MT"/>
    <property type="match status" value="1"/>
</dbReference>
<dbReference type="InterPro" id="IPR004273">
    <property type="entry name" value="Dynein_heavy_D6_P-loop"/>
</dbReference>
<reference evidence="19" key="1">
    <citation type="submission" date="2021-02" db="EMBL/GenBank/DDBJ databases">
        <title>First Annotated Genome of the Yellow-green Alga Tribonema minus.</title>
        <authorList>
            <person name="Mahan K.M."/>
        </authorList>
    </citation>
    <scope>NUCLEOTIDE SEQUENCE</scope>
    <source>
        <strain evidence="19">UTEX B ZZ1240</strain>
    </source>
</reference>
<evidence type="ECO:0000256" key="15">
    <source>
        <dbReference type="ARBA" id="ARBA00023273"/>
    </source>
</evidence>
<feature type="coiled-coil region" evidence="16">
    <location>
        <begin position="2481"/>
        <end position="2508"/>
    </location>
</feature>
<dbReference type="Gene3D" id="1.10.8.1220">
    <property type="match status" value="1"/>
</dbReference>
<dbReference type="GO" id="GO:0008569">
    <property type="term" value="F:minus-end-directed microtubule motor activity"/>
    <property type="evidence" value="ECO:0007669"/>
    <property type="project" value="InterPro"/>
</dbReference>
<proteinExistence type="inferred from homology"/>
<dbReference type="Gene3D" id="3.10.490.20">
    <property type="match status" value="1"/>
</dbReference>
<keyword evidence="12" id="KW-0969">Cilium</keyword>
<evidence type="ECO:0000256" key="9">
    <source>
        <dbReference type="ARBA" id="ARBA00022846"/>
    </source>
</evidence>
<evidence type="ECO:0000256" key="4">
    <source>
        <dbReference type="ARBA" id="ARBA00022490"/>
    </source>
</evidence>
<dbReference type="GO" id="GO:0005874">
    <property type="term" value="C:microtubule"/>
    <property type="evidence" value="ECO:0007669"/>
    <property type="project" value="UniProtKB-KW"/>
</dbReference>
<keyword evidence="14" id="KW-0206">Cytoskeleton</keyword>
<dbReference type="InterPro" id="IPR043160">
    <property type="entry name" value="Dynein_C_barrel"/>
</dbReference>
<dbReference type="Gene3D" id="6.10.140.1060">
    <property type="match status" value="1"/>
</dbReference>
<dbReference type="Pfam" id="PF08393">
    <property type="entry name" value="DHC_N2"/>
    <property type="match status" value="1"/>
</dbReference>
<dbReference type="PANTHER" id="PTHR46961">
    <property type="entry name" value="DYNEIN HEAVY CHAIN 1, AXONEMAL-LIKE PROTEIN"/>
    <property type="match status" value="1"/>
</dbReference>
<dbReference type="FunFam" id="1.20.1270.280:FF:000001">
    <property type="entry name" value="dynein heavy chain 7, axonemal"/>
    <property type="match status" value="1"/>
</dbReference>
<dbReference type="InterPro" id="IPR041658">
    <property type="entry name" value="AAA_lid_11"/>
</dbReference>
<dbReference type="Pfam" id="PF12780">
    <property type="entry name" value="AAA_8"/>
    <property type="match status" value="1"/>
</dbReference>
<dbReference type="InterPro" id="IPR041228">
    <property type="entry name" value="Dynein_C"/>
</dbReference>
<dbReference type="FunFam" id="1.20.140.100:FF:000004">
    <property type="entry name" value="Dynein axonemal heavy chain 6"/>
    <property type="match status" value="1"/>
</dbReference>
<dbReference type="Gene3D" id="1.20.1270.280">
    <property type="match status" value="1"/>
</dbReference>
<keyword evidence="9" id="KW-0282">Flagellum</keyword>
<dbReference type="InterPro" id="IPR042219">
    <property type="entry name" value="AAA_lid_11_sf"/>
</dbReference>
<dbReference type="Gene3D" id="1.10.8.710">
    <property type="match status" value="1"/>
</dbReference>
<keyword evidence="15" id="KW-0966">Cell projection</keyword>
<keyword evidence="10" id="KW-0243">Dynein</keyword>
<dbReference type="Gene3D" id="3.40.50.300">
    <property type="entry name" value="P-loop containing nucleotide triphosphate hydrolases"/>
    <property type="match status" value="5"/>
</dbReference>
<organism evidence="19 20">
    <name type="scientific">Tribonema minus</name>
    <dbReference type="NCBI Taxonomy" id="303371"/>
    <lineage>
        <taxon>Eukaryota</taxon>
        <taxon>Sar</taxon>
        <taxon>Stramenopiles</taxon>
        <taxon>Ochrophyta</taxon>
        <taxon>PX clade</taxon>
        <taxon>Xanthophyceae</taxon>
        <taxon>Tribonematales</taxon>
        <taxon>Tribonemataceae</taxon>
        <taxon>Tribonema</taxon>
    </lineage>
</organism>
<feature type="domain" description="AAA+ ATPase" evidence="18">
    <location>
        <begin position="963"/>
        <end position="1173"/>
    </location>
</feature>
<keyword evidence="7" id="KW-0547">Nucleotide-binding</keyword>
<evidence type="ECO:0000256" key="5">
    <source>
        <dbReference type="ARBA" id="ARBA00022701"/>
    </source>
</evidence>
<accession>A0A835YSP2</accession>
<dbReference type="Gene3D" id="1.20.140.100">
    <property type="entry name" value="Dynein heavy chain, N-terminal domain 2"/>
    <property type="match status" value="1"/>
</dbReference>
<dbReference type="FunFam" id="3.40.50.300:FF:000049">
    <property type="entry name" value="Dynein, axonemal, heavy chain 5"/>
    <property type="match status" value="1"/>
</dbReference>
<dbReference type="FunFam" id="3.20.180.20:FF:000003">
    <property type="entry name" value="Dynein heavy chain 12, axonemal"/>
    <property type="match status" value="1"/>
</dbReference>
<dbReference type="InterPro" id="IPR024317">
    <property type="entry name" value="Dynein_heavy_chain_D4_dom"/>
</dbReference>
<dbReference type="InterPro" id="IPR041589">
    <property type="entry name" value="DNAH3_AAA_lid_1"/>
</dbReference>
<dbReference type="InterPro" id="IPR003593">
    <property type="entry name" value="AAA+_ATPase"/>
</dbReference>
<dbReference type="EMBL" id="JAFCMP010000511">
    <property type="protein sequence ID" value="KAG5178895.1"/>
    <property type="molecule type" value="Genomic_DNA"/>
</dbReference>
<dbReference type="GO" id="GO:0005858">
    <property type="term" value="C:axonemal dynein complex"/>
    <property type="evidence" value="ECO:0007669"/>
    <property type="project" value="UniProtKB-ARBA"/>
</dbReference>
<comment type="subcellular location">
    <subcellularLocation>
        <location evidence="1">Cell projection</location>
        <location evidence="1">Cilium</location>
        <location evidence="1">Flagellum</location>
    </subcellularLocation>
    <subcellularLocation>
        <location evidence="2">Cytoplasm</location>
        <location evidence="2">Cytoskeleton</location>
        <location evidence="2">Cilium axoneme</location>
    </subcellularLocation>
</comment>
<feature type="domain" description="AAA+ ATPase" evidence="18">
    <location>
        <begin position="1316"/>
        <end position="1466"/>
    </location>
</feature>
<dbReference type="InterPro" id="IPR041466">
    <property type="entry name" value="Dynein_AAA5_ext"/>
</dbReference>
<dbReference type="Gene3D" id="1.20.58.1120">
    <property type="match status" value="1"/>
</dbReference>
<dbReference type="FunFam" id="3.40.50.300:FF:000044">
    <property type="entry name" value="Dynein heavy chain 5, axonemal"/>
    <property type="match status" value="1"/>
</dbReference>
<dbReference type="InterPro" id="IPR013602">
    <property type="entry name" value="Dynein_heavy_linker"/>
</dbReference>
<dbReference type="Gene3D" id="1.10.287.2620">
    <property type="match status" value="1"/>
</dbReference>
<keyword evidence="11 16" id="KW-0175">Coiled coil</keyword>
<name>A0A835YSP2_9STRA</name>
<dbReference type="Gene3D" id="1.20.920.20">
    <property type="match status" value="1"/>
</dbReference>
<dbReference type="InterPro" id="IPR043157">
    <property type="entry name" value="Dynein_AAA1S"/>
</dbReference>
<evidence type="ECO:0000256" key="10">
    <source>
        <dbReference type="ARBA" id="ARBA00023017"/>
    </source>
</evidence>
<dbReference type="Pfam" id="PF17857">
    <property type="entry name" value="AAA_lid_1"/>
    <property type="match status" value="1"/>
</dbReference>
<keyword evidence="4" id="KW-0963">Cytoplasm</keyword>
<evidence type="ECO:0000256" key="6">
    <source>
        <dbReference type="ARBA" id="ARBA00022737"/>
    </source>
</evidence>
<dbReference type="SMART" id="SM00382">
    <property type="entry name" value="AAA"/>
    <property type="match status" value="3"/>
</dbReference>
<dbReference type="Pfam" id="PF12774">
    <property type="entry name" value="AAA_6"/>
    <property type="match status" value="1"/>
</dbReference>
<gene>
    <name evidence="19" type="ORF">JKP88DRAFT_258442</name>
</gene>
<dbReference type="Gene3D" id="1.10.472.130">
    <property type="match status" value="1"/>
</dbReference>
<evidence type="ECO:0000256" key="8">
    <source>
        <dbReference type="ARBA" id="ARBA00022840"/>
    </source>
</evidence>
<dbReference type="Gene3D" id="1.20.920.30">
    <property type="match status" value="1"/>
</dbReference>
<evidence type="ECO:0000256" key="12">
    <source>
        <dbReference type="ARBA" id="ARBA00023069"/>
    </source>
</evidence>
<comment type="similarity">
    <text evidence="3">Belongs to the dynein heavy chain family.</text>
</comment>
<keyword evidence="13" id="KW-0505">Motor protein</keyword>
<dbReference type="FunFam" id="1.20.920.30:FF:000005">
    <property type="entry name" value="Dynein, axonemal, heavy chain 2"/>
    <property type="match status" value="1"/>
</dbReference>
<keyword evidence="5" id="KW-0493">Microtubule</keyword>
<dbReference type="InterPro" id="IPR024743">
    <property type="entry name" value="Dynein_HC_stalk"/>
</dbReference>
<comment type="caution">
    <text evidence="19">The sequence shown here is derived from an EMBL/GenBank/DDBJ whole genome shotgun (WGS) entry which is preliminary data.</text>
</comment>